<keyword evidence="2" id="KW-1185">Reference proteome</keyword>
<organism evidence="1 2">
    <name type="scientific">Nitrosotalea devaniterrae</name>
    <dbReference type="NCBI Taxonomy" id="1078905"/>
    <lineage>
        <taxon>Archaea</taxon>
        <taxon>Nitrososphaerota</taxon>
        <taxon>Nitrososphaeria</taxon>
        <taxon>Nitrosotaleales</taxon>
        <taxon>Nitrosotaleaceae</taxon>
        <taxon>Nitrosotalea</taxon>
    </lineage>
</organism>
<name>A0A128A582_9ARCH</name>
<dbReference type="AlphaFoldDB" id="A0A128A582"/>
<gene>
    <name evidence="1" type="ORF">NDEV_1752</name>
</gene>
<dbReference type="Proteomes" id="UP000196239">
    <property type="component" value="Chromosome 1"/>
</dbReference>
<proteinExistence type="predicted"/>
<sequence length="210" mass="23384">MSRGNFPTFGASKTGTFVSTLKNYNLPPFILEKIAADCKSDLVRKGRIEERLQSMNDSALELLHKVFVDCHEDSAGTYANYRFFAYISSMFHKCEILLNEKIPGSSGKVYKVPIAVKNNGMYIAVGFNKSSGGPTTKREAIKFYEMVDDIKKGEHGNQLSEGVFGSSVGFDGEALVTLEKLSTTRKKDPQNKIDFKTASFQDRIYSVTKC</sequence>
<accession>A0A128A582</accession>
<dbReference type="EMBL" id="LN890280">
    <property type="protein sequence ID" value="CUR52514.1"/>
    <property type="molecule type" value="Genomic_DNA"/>
</dbReference>
<evidence type="ECO:0000313" key="2">
    <source>
        <dbReference type="Proteomes" id="UP000196239"/>
    </source>
</evidence>
<reference evidence="2" key="1">
    <citation type="submission" date="2015-10" db="EMBL/GenBank/DDBJ databases">
        <authorList>
            <person name="Lehtovirta-Morley L.E."/>
            <person name="Vieille C."/>
        </authorList>
    </citation>
    <scope>NUCLEOTIDE SEQUENCE [LARGE SCALE GENOMIC DNA]</scope>
</reference>
<protein>
    <submittedName>
        <fullName evidence="1">Uncharacterized protein</fullName>
    </submittedName>
</protein>
<dbReference type="KEGG" id="ndv:NDEV_1752"/>
<evidence type="ECO:0000313" key="1">
    <source>
        <dbReference type="EMBL" id="CUR52514.1"/>
    </source>
</evidence>